<evidence type="ECO:0000313" key="2">
    <source>
        <dbReference type="EMBL" id="GFN77326.1"/>
    </source>
</evidence>
<dbReference type="AlphaFoldDB" id="A0AAV3Y3M6"/>
<evidence type="ECO:0000256" key="1">
    <source>
        <dbReference type="SAM" id="MobiDB-lite"/>
    </source>
</evidence>
<dbReference type="EMBL" id="BLXT01000469">
    <property type="protein sequence ID" value="GFN77326.1"/>
    <property type="molecule type" value="Genomic_DNA"/>
</dbReference>
<protein>
    <submittedName>
        <fullName evidence="2">Uncharacterized protein</fullName>
    </submittedName>
</protein>
<keyword evidence="3" id="KW-1185">Reference proteome</keyword>
<organism evidence="2 3">
    <name type="scientific">Plakobranchus ocellatus</name>
    <dbReference type="NCBI Taxonomy" id="259542"/>
    <lineage>
        <taxon>Eukaryota</taxon>
        <taxon>Metazoa</taxon>
        <taxon>Spiralia</taxon>
        <taxon>Lophotrochozoa</taxon>
        <taxon>Mollusca</taxon>
        <taxon>Gastropoda</taxon>
        <taxon>Heterobranchia</taxon>
        <taxon>Euthyneura</taxon>
        <taxon>Panpulmonata</taxon>
        <taxon>Sacoglossa</taxon>
        <taxon>Placobranchoidea</taxon>
        <taxon>Plakobranchidae</taxon>
        <taxon>Plakobranchus</taxon>
    </lineage>
</organism>
<reference evidence="2 3" key="1">
    <citation type="journal article" date="2021" name="Elife">
        <title>Chloroplast acquisition without the gene transfer in kleptoplastic sea slugs, Plakobranchus ocellatus.</title>
        <authorList>
            <person name="Maeda T."/>
            <person name="Takahashi S."/>
            <person name="Yoshida T."/>
            <person name="Shimamura S."/>
            <person name="Takaki Y."/>
            <person name="Nagai Y."/>
            <person name="Toyoda A."/>
            <person name="Suzuki Y."/>
            <person name="Arimoto A."/>
            <person name="Ishii H."/>
            <person name="Satoh N."/>
            <person name="Nishiyama T."/>
            <person name="Hasebe M."/>
            <person name="Maruyama T."/>
            <person name="Minagawa J."/>
            <person name="Obokata J."/>
            <person name="Shigenobu S."/>
        </authorList>
    </citation>
    <scope>NUCLEOTIDE SEQUENCE [LARGE SCALE GENOMIC DNA]</scope>
</reference>
<feature type="region of interest" description="Disordered" evidence="1">
    <location>
        <begin position="1"/>
        <end position="38"/>
    </location>
</feature>
<evidence type="ECO:0000313" key="3">
    <source>
        <dbReference type="Proteomes" id="UP000735302"/>
    </source>
</evidence>
<feature type="compositionally biased region" description="Basic residues" evidence="1">
    <location>
        <begin position="1"/>
        <end position="11"/>
    </location>
</feature>
<sequence length="78" mass="8868">MRPSARPKRRWWGSNPRQKGPADLRADSLTTMPPTSPNEECEKLYSLVIELAVFMSQRFSLVILQDVVDAVRDGHLDS</sequence>
<dbReference type="Proteomes" id="UP000735302">
    <property type="component" value="Unassembled WGS sequence"/>
</dbReference>
<proteinExistence type="predicted"/>
<name>A0AAV3Y3M6_9GAST</name>
<accession>A0AAV3Y3M6</accession>
<comment type="caution">
    <text evidence="2">The sequence shown here is derived from an EMBL/GenBank/DDBJ whole genome shotgun (WGS) entry which is preliminary data.</text>
</comment>
<gene>
    <name evidence="2" type="ORF">PoB_000383200</name>
</gene>